<feature type="region of interest" description="Disordered" evidence="2">
    <location>
        <begin position="16"/>
        <end position="75"/>
    </location>
</feature>
<feature type="coiled-coil region" evidence="1">
    <location>
        <begin position="139"/>
        <end position="166"/>
    </location>
</feature>
<proteinExistence type="predicted"/>
<evidence type="ECO:0000313" key="4">
    <source>
        <dbReference type="Proteomes" id="UP000186817"/>
    </source>
</evidence>
<comment type="caution">
    <text evidence="3">The sequence shown here is derived from an EMBL/GenBank/DDBJ whole genome shotgun (WGS) entry which is preliminary data.</text>
</comment>
<dbReference type="EMBL" id="LSRX01000082">
    <property type="protein sequence ID" value="OLQ10219.1"/>
    <property type="molecule type" value="Genomic_DNA"/>
</dbReference>
<sequence length="406" mass="46721">MADDPDVQKRLQVVVTPESVKNNKQQRMTAVPEEATAEASNPARELFTAESSKQGRYKTYYGQSADKTNKPDPRWKHRKETMEERSTQAAIPQTAKKAKDVPVSSAELTGKMEEQLKIATEVLGKMVSEISGEAPPPYIRDMQQQLVDMSENMKQLEKINEDVQYDMRDLEIFTASAHQALYRQQQQAAALQTVVKPWPTDFTDDDRDNVIQYYAAAAEVEKLMSTTHGKTVYGRYMQSPVSIIHWQSEKAKADFEYYTYRKFNKRYPATIWDRNTKTVYHHSGEAHRIIFTTQVSEMERDINLVVQAALHIITKHDESDLANSWGKVAVKWQEMLAIRNEDNAVIFKLVRSDEDPKFLHLHVHRQYYETGERAQKEIRSYGSNLALVGTYVPHLKEDLAEATSDR</sequence>
<accession>A0A1Q9ES21</accession>
<evidence type="ECO:0000256" key="1">
    <source>
        <dbReference type="SAM" id="Coils"/>
    </source>
</evidence>
<gene>
    <name evidence="3" type="ORF">AK812_SmicGene6119</name>
</gene>
<dbReference type="Proteomes" id="UP000186817">
    <property type="component" value="Unassembled WGS sequence"/>
</dbReference>
<keyword evidence="4" id="KW-1185">Reference proteome</keyword>
<feature type="compositionally biased region" description="Polar residues" evidence="2">
    <location>
        <begin position="19"/>
        <end position="28"/>
    </location>
</feature>
<dbReference type="OrthoDB" id="10283950at2759"/>
<reference evidence="3 4" key="1">
    <citation type="submission" date="2016-02" db="EMBL/GenBank/DDBJ databases">
        <title>Genome analysis of coral dinoflagellate symbionts highlights evolutionary adaptations to a symbiotic lifestyle.</title>
        <authorList>
            <person name="Aranda M."/>
            <person name="Li Y."/>
            <person name="Liew Y.J."/>
            <person name="Baumgarten S."/>
            <person name="Simakov O."/>
            <person name="Wilson M."/>
            <person name="Piel J."/>
            <person name="Ashoor H."/>
            <person name="Bougouffa S."/>
            <person name="Bajic V.B."/>
            <person name="Ryu T."/>
            <person name="Ravasi T."/>
            <person name="Bayer T."/>
            <person name="Micklem G."/>
            <person name="Kim H."/>
            <person name="Bhak J."/>
            <person name="Lajeunesse T.C."/>
            <person name="Voolstra C.R."/>
        </authorList>
    </citation>
    <scope>NUCLEOTIDE SEQUENCE [LARGE SCALE GENOMIC DNA]</scope>
    <source>
        <strain evidence="3 4">CCMP2467</strain>
    </source>
</reference>
<evidence type="ECO:0000313" key="3">
    <source>
        <dbReference type="EMBL" id="OLQ10219.1"/>
    </source>
</evidence>
<keyword evidence="1" id="KW-0175">Coiled coil</keyword>
<organism evidence="3 4">
    <name type="scientific">Symbiodinium microadriaticum</name>
    <name type="common">Dinoflagellate</name>
    <name type="synonym">Zooxanthella microadriatica</name>
    <dbReference type="NCBI Taxonomy" id="2951"/>
    <lineage>
        <taxon>Eukaryota</taxon>
        <taxon>Sar</taxon>
        <taxon>Alveolata</taxon>
        <taxon>Dinophyceae</taxon>
        <taxon>Suessiales</taxon>
        <taxon>Symbiodiniaceae</taxon>
        <taxon>Symbiodinium</taxon>
    </lineage>
</organism>
<name>A0A1Q9ES21_SYMMI</name>
<protein>
    <submittedName>
        <fullName evidence="3">Uncharacterized protein</fullName>
    </submittedName>
</protein>
<dbReference type="AlphaFoldDB" id="A0A1Q9ES21"/>
<feature type="region of interest" description="Disordered" evidence="2">
    <location>
        <begin position="83"/>
        <end position="102"/>
    </location>
</feature>
<evidence type="ECO:0000256" key="2">
    <source>
        <dbReference type="SAM" id="MobiDB-lite"/>
    </source>
</evidence>